<evidence type="ECO:0000313" key="2">
    <source>
        <dbReference type="EMBL" id="MEN3238243.1"/>
    </source>
</evidence>
<dbReference type="Pfam" id="PF05443">
    <property type="entry name" value="ROS_MUCR"/>
    <property type="match status" value="1"/>
</dbReference>
<comment type="caution">
    <text evidence="2">The sequence shown here is derived from an EMBL/GenBank/DDBJ whole genome shotgun (WGS) entry which is preliminary data.</text>
</comment>
<evidence type="ECO:0000256" key="1">
    <source>
        <dbReference type="ARBA" id="ARBA00007031"/>
    </source>
</evidence>
<proteinExistence type="inferred from homology"/>
<accession>A0ABV0A338</accession>
<comment type="similarity">
    <text evidence="1">Belongs to the ros/MucR family.</text>
</comment>
<evidence type="ECO:0000313" key="3">
    <source>
        <dbReference type="Proteomes" id="UP001407347"/>
    </source>
</evidence>
<name>A0ABV0A338_9HYPH</name>
<reference evidence="2 3" key="1">
    <citation type="journal article" date="2023" name="PLoS ONE">
        <title>Complete genome assembly of Hawai'i environmental nontuberculous mycobacteria reveals unexpected co-isolation with methylobacteria.</title>
        <authorList>
            <person name="Hendrix J."/>
            <person name="Epperson L.E."/>
            <person name="Tong E.I."/>
            <person name="Chan Y.L."/>
            <person name="Hasan N.A."/>
            <person name="Dawrs S.N."/>
            <person name="Norton G.J."/>
            <person name="Virdi R."/>
            <person name="Crooks J.L."/>
            <person name="Chan E.D."/>
            <person name="Honda J.R."/>
            <person name="Strong M."/>
        </authorList>
    </citation>
    <scope>NUCLEOTIDE SEQUENCE [LARGE SCALE GENOMIC DNA]</scope>
    <source>
        <strain evidence="2 3">NJH_HI04-1</strain>
    </source>
</reference>
<dbReference type="RefSeq" id="WP_346013544.1">
    <property type="nucleotide sequence ID" value="NZ_JAQYXP010000005.1"/>
</dbReference>
<dbReference type="Gene3D" id="1.10.10.1550">
    <property type="entry name" value="ROS/MUCR transcriptional regulator protein"/>
    <property type="match status" value="1"/>
</dbReference>
<sequence length="145" mass="15685">MTDTPETPKPTSLTDTVTGLVGAYFGSQNIHVDEIPRLFQTIEQAVLSIGKAAAEPVADTKLSASEIKKSITPDGITSFLDGKVYKSLKRHLTTRGLTPAEYRQKYGLPVDYPMVAANYAAQRSELAKSMGLGQQRTKTAARRAA</sequence>
<protein>
    <submittedName>
        <fullName evidence="2">MucR family transcriptional regulator</fullName>
    </submittedName>
</protein>
<keyword evidence="3" id="KW-1185">Reference proteome</keyword>
<dbReference type="EMBL" id="JAQYXP010000005">
    <property type="protein sequence ID" value="MEN3238243.1"/>
    <property type="molecule type" value="Genomic_DNA"/>
</dbReference>
<gene>
    <name evidence="2" type="ORF">PUR29_32875</name>
</gene>
<organism evidence="2 3">
    <name type="scientific">Methylobacterium ajmalii</name>
    <dbReference type="NCBI Taxonomy" id="2738439"/>
    <lineage>
        <taxon>Bacteria</taxon>
        <taxon>Pseudomonadati</taxon>
        <taxon>Pseudomonadota</taxon>
        <taxon>Alphaproteobacteria</taxon>
        <taxon>Hyphomicrobiales</taxon>
        <taxon>Methylobacteriaceae</taxon>
        <taxon>Methylobacterium</taxon>
    </lineage>
</organism>
<dbReference type="InterPro" id="IPR041920">
    <property type="entry name" value="ROS/MUCR_sf"/>
</dbReference>
<dbReference type="Proteomes" id="UP001407347">
    <property type="component" value="Unassembled WGS sequence"/>
</dbReference>
<dbReference type="InterPro" id="IPR008807">
    <property type="entry name" value="ROS_MUCR"/>
</dbReference>